<comment type="caution">
    <text evidence="5">The sequence shown here is derived from an EMBL/GenBank/DDBJ whole genome shotgun (WGS) entry which is preliminary data.</text>
</comment>
<evidence type="ECO:0000313" key="6">
    <source>
        <dbReference type="Proteomes" id="UP000620104"/>
    </source>
</evidence>
<feature type="binding site" evidence="2">
    <location>
        <position position="103"/>
    </location>
    <ligand>
        <name>substrate</name>
    </ligand>
</feature>
<dbReference type="InterPro" id="IPR023210">
    <property type="entry name" value="NADP_OxRdtase_dom"/>
</dbReference>
<dbReference type="PROSITE" id="PS00062">
    <property type="entry name" value="ALDOKETO_REDUCTASE_2"/>
    <property type="match status" value="1"/>
</dbReference>
<dbReference type="OrthoDB" id="416253at2759"/>
<evidence type="ECO:0000313" key="5">
    <source>
        <dbReference type="EMBL" id="GHJ85307.1"/>
    </source>
</evidence>
<feature type="domain" description="NADP-dependent oxidoreductase" evidence="4">
    <location>
        <begin position="22"/>
        <end position="265"/>
    </location>
</feature>
<dbReference type="Pfam" id="PF00248">
    <property type="entry name" value="Aldo_ket_red"/>
    <property type="match status" value="1"/>
</dbReference>
<evidence type="ECO:0000256" key="1">
    <source>
        <dbReference type="PIRSR" id="PIRSR000097-1"/>
    </source>
</evidence>
<evidence type="ECO:0000256" key="2">
    <source>
        <dbReference type="PIRSR" id="PIRSR000097-2"/>
    </source>
</evidence>
<dbReference type="InterPro" id="IPR018170">
    <property type="entry name" value="Aldo/ket_reductase_CS"/>
</dbReference>
<organism evidence="5 6">
    <name type="scientific">Naganishia liquefaciens</name>
    <dbReference type="NCBI Taxonomy" id="104408"/>
    <lineage>
        <taxon>Eukaryota</taxon>
        <taxon>Fungi</taxon>
        <taxon>Dikarya</taxon>
        <taxon>Basidiomycota</taxon>
        <taxon>Agaricomycotina</taxon>
        <taxon>Tremellomycetes</taxon>
        <taxon>Filobasidiales</taxon>
        <taxon>Filobasidiaceae</taxon>
        <taxon>Naganishia</taxon>
    </lineage>
</organism>
<protein>
    <recommendedName>
        <fullName evidence="4">NADP-dependent oxidoreductase domain-containing protein</fullName>
    </recommendedName>
</protein>
<dbReference type="Gene3D" id="3.20.20.100">
    <property type="entry name" value="NADP-dependent oxidoreductase domain"/>
    <property type="match status" value="1"/>
</dbReference>
<dbReference type="PIRSF" id="PIRSF000097">
    <property type="entry name" value="AKR"/>
    <property type="match status" value="1"/>
</dbReference>
<dbReference type="AlphaFoldDB" id="A0A8H3TQE0"/>
<evidence type="ECO:0000256" key="3">
    <source>
        <dbReference type="PIRSR" id="PIRSR000097-3"/>
    </source>
</evidence>
<feature type="site" description="Lowers pKa of active site Tyr" evidence="3">
    <location>
        <position position="76"/>
    </location>
</feature>
<sequence>MFQGRKTIQLNDGNIIPILGYGTAKKPDVAAAITMAITEADMRHLDCAERYNNEVGIGKGLKKLDGDRSELFVTSKLEREPRIALTDTLESLGLNYVDLYLIHNPNFVKHLGLGKAWQEMETLQAEGKARSIGVSNYRISDLEETLKTARVIPAVNQIEVQPYMIGAGLPLIEYCKAKGITIAVFSALAPLTHFPGGPVDPVVREIAAQIGSTEDQVLLKWAHQVTCGGIVLTTSLRSERLRGQIHALEEMEPLSESQMQSITSAGRSGKHQRVYDGWMDT</sequence>
<dbReference type="SUPFAM" id="SSF51430">
    <property type="entry name" value="NAD(P)-linked oxidoreductase"/>
    <property type="match status" value="1"/>
</dbReference>
<gene>
    <name evidence="5" type="ORF">NliqN6_1709</name>
</gene>
<dbReference type="Proteomes" id="UP000620104">
    <property type="component" value="Unassembled WGS sequence"/>
</dbReference>
<evidence type="ECO:0000259" key="4">
    <source>
        <dbReference type="Pfam" id="PF00248"/>
    </source>
</evidence>
<dbReference type="PANTHER" id="PTHR11732">
    <property type="entry name" value="ALDO/KETO REDUCTASE"/>
    <property type="match status" value="1"/>
</dbReference>
<dbReference type="GO" id="GO:0016491">
    <property type="term" value="F:oxidoreductase activity"/>
    <property type="evidence" value="ECO:0007669"/>
    <property type="project" value="InterPro"/>
</dbReference>
<dbReference type="InterPro" id="IPR036812">
    <property type="entry name" value="NAD(P)_OxRdtase_dom_sf"/>
</dbReference>
<dbReference type="EMBL" id="BLZA01000011">
    <property type="protein sequence ID" value="GHJ85307.1"/>
    <property type="molecule type" value="Genomic_DNA"/>
</dbReference>
<dbReference type="InterPro" id="IPR020471">
    <property type="entry name" value="AKR"/>
</dbReference>
<reference evidence="5" key="1">
    <citation type="submission" date="2020-07" db="EMBL/GenBank/DDBJ databases">
        <title>Draft Genome Sequence of a Deep-Sea Yeast, Naganishia (Cryptococcus) liquefaciens strain N6.</title>
        <authorList>
            <person name="Han Y.W."/>
            <person name="Kajitani R."/>
            <person name="Morimoto H."/>
            <person name="Parhat M."/>
            <person name="Tsubouchi H."/>
            <person name="Bakenova O."/>
            <person name="Ogata M."/>
            <person name="Argunhan B."/>
            <person name="Aoki R."/>
            <person name="Kajiwara S."/>
            <person name="Itoh T."/>
            <person name="Iwasaki H."/>
        </authorList>
    </citation>
    <scope>NUCLEOTIDE SEQUENCE</scope>
    <source>
        <strain evidence="5">N6</strain>
    </source>
</reference>
<keyword evidence="6" id="KW-1185">Reference proteome</keyword>
<name>A0A8H3TQE0_9TREE</name>
<accession>A0A8H3TQE0</accession>
<feature type="active site" description="Proton donor" evidence="1">
    <location>
        <position position="51"/>
    </location>
</feature>
<proteinExistence type="predicted"/>
<dbReference type="PRINTS" id="PR00069">
    <property type="entry name" value="ALDKETRDTASE"/>
</dbReference>